<feature type="compositionally biased region" description="Polar residues" evidence="3">
    <location>
        <begin position="257"/>
        <end position="266"/>
    </location>
</feature>
<evidence type="ECO:0000313" key="6">
    <source>
        <dbReference type="Proteomes" id="UP000472264"/>
    </source>
</evidence>
<dbReference type="InterPro" id="IPR051002">
    <property type="entry name" value="UBA_autophagy_assoc_protein"/>
</dbReference>
<reference evidence="5" key="1">
    <citation type="submission" date="2021-04" db="EMBL/GenBank/DDBJ databases">
        <authorList>
            <consortium name="Wellcome Sanger Institute Data Sharing"/>
        </authorList>
    </citation>
    <scope>NUCLEOTIDE SEQUENCE [LARGE SCALE GENOMIC DNA]</scope>
</reference>
<organism evidence="5 6">
    <name type="scientific">Echeneis naucrates</name>
    <name type="common">Live sharksucker</name>
    <dbReference type="NCBI Taxonomy" id="173247"/>
    <lineage>
        <taxon>Eukaryota</taxon>
        <taxon>Metazoa</taxon>
        <taxon>Chordata</taxon>
        <taxon>Craniata</taxon>
        <taxon>Vertebrata</taxon>
        <taxon>Euteleostomi</taxon>
        <taxon>Actinopterygii</taxon>
        <taxon>Neopterygii</taxon>
        <taxon>Teleostei</taxon>
        <taxon>Neoteleostei</taxon>
        <taxon>Acanthomorphata</taxon>
        <taxon>Carangaria</taxon>
        <taxon>Carangiformes</taxon>
        <taxon>Echeneidae</taxon>
        <taxon>Echeneis</taxon>
    </lineage>
</organism>
<dbReference type="AlphaFoldDB" id="A0A665W104"/>
<dbReference type="InterPro" id="IPR041611">
    <property type="entry name" value="SKICH"/>
</dbReference>
<dbReference type="OrthoDB" id="10015001at2759"/>
<feature type="region of interest" description="Disordered" evidence="3">
    <location>
        <begin position="511"/>
        <end position="560"/>
    </location>
</feature>
<reference evidence="5" key="2">
    <citation type="submission" date="2025-08" db="UniProtKB">
        <authorList>
            <consortium name="Ensembl"/>
        </authorList>
    </citation>
    <scope>IDENTIFICATION</scope>
</reference>
<dbReference type="OMA" id="PFCFRNP"/>
<evidence type="ECO:0000256" key="3">
    <source>
        <dbReference type="SAM" id="MobiDB-lite"/>
    </source>
</evidence>
<evidence type="ECO:0000313" key="5">
    <source>
        <dbReference type="Ensembl" id="ENSENLP00000037462.1"/>
    </source>
</evidence>
<dbReference type="GeneID" id="115060187"/>
<dbReference type="CTD" id="10241"/>
<dbReference type="Ensembl" id="ENSENLT00000038475.1">
    <property type="protein sequence ID" value="ENSENLP00000037462.1"/>
    <property type="gene ID" value="ENSENLG00000016251.1"/>
</dbReference>
<evidence type="ECO:0000259" key="4">
    <source>
        <dbReference type="Pfam" id="PF17751"/>
    </source>
</evidence>
<keyword evidence="1 2" id="KW-0175">Coiled coil</keyword>
<dbReference type="Proteomes" id="UP000472264">
    <property type="component" value="Chromosome 19"/>
</dbReference>
<dbReference type="PANTHER" id="PTHR31915:SF10">
    <property type="entry name" value="CALCIUM-BINDING AND COILED-COIL DOMAIN 2"/>
    <property type="match status" value="1"/>
</dbReference>
<dbReference type="Gene3D" id="6.20.250.40">
    <property type="match status" value="1"/>
</dbReference>
<accession>A0A665W104</accession>
<feature type="domain" description="SKICH" evidence="4">
    <location>
        <begin position="25"/>
        <end position="128"/>
    </location>
</feature>
<dbReference type="PANTHER" id="PTHR31915">
    <property type="entry name" value="SKICH DOMAIN-CONTAINING PROTEIN"/>
    <property type="match status" value="1"/>
</dbReference>
<gene>
    <name evidence="5" type="primary">calcoco2</name>
</gene>
<sequence length="613" mass="71488">MELSPGPEAAGAGGDPPAARTFSQVIFTDIPHSYPPSAAITCSYTFSAAYQPSSRDWVGIFKVGWSTTKDYHTFVWTEPCQDREDQQSVMRQVVFKEYYLPKDEIEFYQFCYVDNSGQVRGASTPFCFKTPEEQSMESSQEEDFLIITTQVEQSMREKAELQKELDQSREENESLKRALQKQIEENAILKGQNEQKEKEKSQVVRQLEQTKEENGNLNSTLQLKCQEMDDLKEKLLVQQTTQVEMQQQFEAERDKPSQNSSCNEASVQAEKHTQEKYDRAVMKINQMKEERKELKEKLDAQSEDISRLNLQLREGVRELDKTRDSIQILEVDLSCSRKENESLSAELQRLQSIMHNMDEMRRENQELCRRLSQQEMLQEASDEDLQVQCQTLLRQLQDARAKLEDEKRDSMNVKRKAEYLNSQYNEIKKQLEEMCTKCDEEQRKSGKCELQYREALEMIAENESIIKKQEHEMRLVSHESEELTRENETLKKDIEGLRRLCSDLQAAPAAAATNSSQLQPDTTWPSEDTSTSYEWQQQDTSDRSDNLYEPSGTEEPEEEQTLVCRHCQERFPGITRNELEQHEQSHRVCPFCTMICDNMEQSVFEDHVYSHEL</sequence>
<dbReference type="Gene3D" id="2.60.40.2840">
    <property type="match status" value="1"/>
</dbReference>
<evidence type="ECO:0000256" key="1">
    <source>
        <dbReference type="ARBA" id="ARBA00023054"/>
    </source>
</evidence>
<feature type="coiled-coil region" evidence="2">
    <location>
        <begin position="151"/>
        <end position="213"/>
    </location>
</feature>
<reference evidence="5" key="3">
    <citation type="submission" date="2025-09" db="UniProtKB">
        <authorList>
            <consortium name="Ensembl"/>
        </authorList>
    </citation>
    <scope>IDENTIFICATION</scope>
</reference>
<keyword evidence="6" id="KW-1185">Reference proteome</keyword>
<dbReference type="Pfam" id="PF17751">
    <property type="entry name" value="SKICH"/>
    <property type="match status" value="1"/>
</dbReference>
<dbReference type="InParanoid" id="A0A665W104"/>
<evidence type="ECO:0000256" key="2">
    <source>
        <dbReference type="SAM" id="Coils"/>
    </source>
</evidence>
<protein>
    <recommendedName>
        <fullName evidence="4">SKICH domain-containing protein</fullName>
    </recommendedName>
</protein>
<dbReference type="RefSeq" id="XP_029383899.1">
    <property type="nucleotide sequence ID" value="XM_029528039.1"/>
</dbReference>
<dbReference type="RefSeq" id="XP_029383900.1">
    <property type="nucleotide sequence ID" value="XM_029528040.1"/>
</dbReference>
<feature type="region of interest" description="Disordered" evidence="3">
    <location>
        <begin position="247"/>
        <end position="275"/>
    </location>
</feature>
<proteinExistence type="predicted"/>
<feature type="compositionally biased region" description="Polar residues" evidence="3">
    <location>
        <begin position="513"/>
        <end position="539"/>
    </location>
</feature>
<name>A0A665W104_ECHNA</name>